<evidence type="ECO:0000313" key="2">
    <source>
        <dbReference type="Proteomes" id="UP000323324"/>
    </source>
</evidence>
<protein>
    <submittedName>
        <fullName evidence="1">Uncharacterized protein</fullName>
    </submittedName>
</protein>
<accession>A0A8H2QGC1</accession>
<dbReference type="AlphaFoldDB" id="A0A8H2QGC1"/>
<gene>
    <name evidence="1" type="ORF">ES676_02520</name>
</gene>
<name>A0A8H2QGC1_9FLAO</name>
<dbReference type="RefSeq" id="WP_148368460.1">
    <property type="nucleotide sequence ID" value="NZ_VSKM01000002.1"/>
</dbReference>
<sequence length="378" mass="44632">MSTTDSSKTLTREELYNLVWCKPLSKIMEEYSITNSSLKHICKKNDIPLPKNGHWQKLKFNKKVTVTPLSKSIKENGAISFQKEQGVLSELNILVREIKNDKLLPLKVSDKLTKPDMLVIEAMEGIKNGEIANDWDYKRFYRTSQEVFNIFVHKDTINRALNFSDALIKLFRKRGHEIEVKTGEAYNENGTRLIVDGEAYKVCVRETRKRIKVKSEHSSYLRTSYVPTGILTLRIEDLYGHQWSDSVNKKIEDKLPNILAYLELRAKKDKKERIERKAWRLEYERKRKIEEELVAKRKDELDVFISVINQSSRWQKSMDLRNYVETVKVNAVKNNKLTDELQKWLKWINDKADWYDPLIEKEDELFENIDRDTLTENK</sequence>
<proteinExistence type="predicted"/>
<keyword evidence="2" id="KW-1185">Reference proteome</keyword>
<comment type="caution">
    <text evidence="1">The sequence shown here is derived from an EMBL/GenBank/DDBJ whole genome shotgun (WGS) entry which is preliminary data.</text>
</comment>
<reference evidence="1 2" key="1">
    <citation type="submission" date="2019-08" db="EMBL/GenBank/DDBJ databases">
        <title>Genomes of Antarctic Bizionia species.</title>
        <authorList>
            <person name="Bowman J.P."/>
        </authorList>
    </citation>
    <scope>NUCLEOTIDE SEQUENCE [LARGE SCALE GENOMIC DNA]</scope>
    <source>
        <strain evidence="1 2">HFD</strain>
    </source>
</reference>
<evidence type="ECO:0000313" key="1">
    <source>
        <dbReference type="EMBL" id="TYB78105.1"/>
    </source>
</evidence>
<dbReference type="EMBL" id="VSKM01000002">
    <property type="protein sequence ID" value="TYB78105.1"/>
    <property type="molecule type" value="Genomic_DNA"/>
</dbReference>
<dbReference type="Proteomes" id="UP000323324">
    <property type="component" value="Unassembled WGS sequence"/>
</dbReference>
<organism evidence="1 2">
    <name type="scientific">Bizionia saleffrena</name>
    <dbReference type="NCBI Taxonomy" id="291189"/>
    <lineage>
        <taxon>Bacteria</taxon>
        <taxon>Pseudomonadati</taxon>
        <taxon>Bacteroidota</taxon>
        <taxon>Flavobacteriia</taxon>
        <taxon>Flavobacteriales</taxon>
        <taxon>Flavobacteriaceae</taxon>
        <taxon>Bizionia</taxon>
    </lineage>
</organism>